<organism evidence="2 3">
    <name type="scientific">Nostoc punctiforme NIES-2108</name>
    <dbReference type="NCBI Taxonomy" id="1356359"/>
    <lineage>
        <taxon>Bacteria</taxon>
        <taxon>Bacillati</taxon>
        <taxon>Cyanobacteriota</taxon>
        <taxon>Cyanophyceae</taxon>
        <taxon>Nostocales</taxon>
        <taxon>Nostocaceae</taxon>
        <taxon>Nostoc</taxon>
    </lineage>
</organism>
<dbReference type="Proteomes" id="UP000252085">
    <property type="component" value="Unassembled WGS sequence"/>
</dbReference>
<dbReference type="PANTHER" id="PTHR34985:SF1">
    <property type="entry name" value="SLR0554 PROTEIN"/>
    <property type="match status" value="1"/>
</dbReference>
<proteinExistence type="predicted"/>
<dbReference type="InterPro" id="IPR007936">
    <property type="entry name" value="VapE-like_dom"/>
</dbReference>
<protein>
    <recommendedName>
        <fullName evidence="1">Virulence-associated protein E-like domain-containing protein</fullName>
    </recommendedName>
</protein>
<name>A0A367RNI6_NOSPU</name>
<dbReference type="SUPFAM" id="SSF52540">
    <property type="entry name" value="P-loop containing nucleoside triphosphate hydrolases"/>
    <property type="match status" value="1"/>
</dbReference>
<evidence type="ECO:0000313" key="2">
    <source>
        <dbReference type="EMBL" id="RCJ38106.1"/>
    </source>
</evidence>
<gene>
    <name evidence="2" type="ORF">A6769_10155</name>
</gene>
<dbReference type="AlphaFoldDB" id="A0A367RNI6"/>
<comment type="caution">
    <text evidence="2">The sequence shown here is derived from an EMBL/GenBank/DDBJ whole genome shotgun (WGS) entry which is preliminary data.</text>
</comment>
<accession>A0A367RNI6</accession>
<dbReference type="PANTHER" id="PTHR34985">
    <property type="entry name" value="SLR0554 PROTEIN"/>
    <property type="match status" value="1"/>
</dbReference>
<dbReference type="EMBL" id="LXQE01000125">
    <property type="protein sequence ID" value="RCJ38106.1"/>
    <property type="molecule type" value="Genomic_DNA"/>
</dbReference>
<evidence type="ECO:0000313" key="3">
    <source>
        <dbReference type="Proteomes" id="UP000252085"/>
    </source>
</evidence>
<evidence type="ECO:0000259" key="1">
    <source>
        <dbReference type="Pfam" id="PF05272"/>
    </source>
</evidence>
<feature type="domain" description="Virulence-associated protein E-like" evidence="1">
    <location>
        <begin position="206"/>
        <end position="409"/>
    </location>
</feature>
<sequence length="524" mass="59430">MSYTDDNTLSDTQSSDLDLEGLLSQLRGVDIFATNVSGSAHFDNREYRDQTKVIYEAKLAINKAGNNAGYVWFEIFKAVYAGRVKSNSWTGELLLDDKLATEEVLIDKLEQSLKMLMKLTREQFDRKFKVWIEGCSFNPVRVELESIVKTQTNKWIFPGTDPSTLDKTAQYTDRRNRPVFNNTESLEKLCSTGGYLVTELKPMPEWDQLASILFGTNDALSQKFIEKWLVSAVVRAMQPGCQVDYTLVLKGKQGAGKSTFFRILGGEYFVDLESSTASLEVQRLMDRSWVVEMGEIEGITRKKEVEEIKAFLTKTNDTFRGLYEKKASVHKRHVVFGGTCNSDEILKDNTGSRRFWIIDLGNNNVNRDFLVENRDAILATAYLKWQQGFTWYPDADMSEQSEDRNKGYQEANEWDEKVKHSLAQLQSYADRKNDSGKARDGHVFIDGLALNLSAFMETSLSLPVATHRSCNKKVAQSLAELGYAKKRLNAADGSRPWLYVKEGVKNPLTVDSAQLAQLADCWKK</sequence>
<dbReference type="InterPro" id="IPR027417">
    <property type="entry name" value="P-loop_NTPase"/>
</dbReference>
<dbReference type="Pfam" id="PF05272">
    <property type="entry name" value="VapE-like_dom"/>
    <property type="match status" value="1"/>
</dbReference>
<reference evidence="2 3" key="1">
    <citation type="submission" date="2016-04" db="EMBL/GenBank/DDBJ databases">
        <authorList>
            <person name="Evans L.H."/>
            <person name="Alamgir A."/>
            <person name="Owens N."/>
            <person name="Weber N.D."/>
            <person name="Virtaneva K."/>
            <person name="Barbian K."/>
            <person name="Babar A."/>
            <person name="Rosenke K."/>
        </authorList>
    </citation>
    <scope>NUCLEOTIDE SEQUENCE [LARGE SCALE GENOMIC DNA]</scope>
    <source>
        <strain evidence="2">NIES-2108</strain>
    </source>
</reference>